<dbReference type="AlphaFoldDB" id="A0AB39M1A8"/>
<dbReference type="InterPro" id="IPR036250">
    <property type="entry name" value="AcylCo_DH-like_C"/>
</dbReference>
<dbReference type="GO" id="GO:0050660">
    <property type="term" value="F:flavin adenine dinucleotide binding"/>
    <property type="evidence" value="ECO:0007669"/>
    <property type="project" value="InterPro"/>
</dbReference>
<dbReference type="RefSeq" id="WP_369186836.1">
    <property type="nucleotide sequence ID" value="NZ_CP163431.1"/>
</dbReference>
<dbReference type="PANTHER" id="PTHR43884:SF20">
    <property type="entry name" value="ACYL-COA DEHYDROGENASE FADE28"/>
    <property type="match status" value="1"/>
</dbReference>
<dbReference type="InterPro" id="IPR037069">
    <property type="entry name" value="AcylCoA_DH/ox_N_sf"/>
</dbReference>
<protein>
    <submittedName>
        <fullName evidence="4">Acyl-CoA dehydrogenase family protein</fullName>
    </submittedName>
</protein>
<evidence type="ECO:0000256" key="3">
    <source>
        <dbReference type="ARBA" id="ARBA00023002"/>
    </source>
</evidence>
<keyword evidence="2" id="KW-0274">FAD</keyword>
<keyword evidence="3" id="KW-0560">Oxidoreductase</keyword>
<dbReference type="SUPFAM" id="SSF47203">
    <property type="entry name" value="Acyl-CoA dehydrogenase C-terminal domain-like"/>
    <property type="match status" value="1"/>
</dbReference>
<dbReference type="GO" id="GO:0003995">
    <property type="term" value="F:acyl-CoA dehydrogenase activity"/>
    <property type="evidence" value="ECO:0007669"/>
    <property type="project" value="TreeGrafter"/>
</dbReference>
<sequence>MKFLHHERAAVEALLPGLDAALARIPLAELESAPSPAIAAFRAAGGPALLVPTENAGIGAGPLQAVRVQRAVGSRCPSLAVATTMHHFSIAGLVQAAAYGNGGGAEGLLLEAIAKEGLLLASGFAEGNTGQNILGPHITARRTDSGSIVVNGSKMPCSLSRSMDLLTASVMMKDDDGVERLAVALIPVGAPGLEVRPFWSSPVLAGAESDQVVLTDVELDPAMVVFTQVTADAVPDELNLAGFLWFELLLTAGYIGIASALVERVLDKAGGPQDPTPFLVDIEAAMLGVESVARAMDSEAWDEALLVDALSARYAAQDAIARTATACQAALGGMAFITAPDSTYLASAATGLTFHPPSRSRMGAPLREFLDGAPLRIG</sequence>
<dbReference type="Gene3D" id="2.40.110.10">
    <property type="entry name" value="Butyryl-CoA Dehydrogenase, subunit A, domain 2"/>
    <property type="match status" value="1"/>
</dbReference>
<accession>A0AB39M1A8</accession>
<keyword evidence="1" id="KW-0285">Flavoprotein</keyword>
<reference evidence="4" key="1">
    <citation type="submission" date="2024-07" db="EMBL/GenBank/DDBJ databases">
        <authorList>
            <person name="Yu S.T."/>
        </authorList>
    </citation>
    <scope>NUCLEOTIDE SEQUENCE</scope>
    <source>
        <strain evidence="4">R08</strain>
    </source>
</reference>
<dbReference type="Gene3D" id="1.10.540.10">
    <property type="entry name" value="Acyl-CoA dehydrogenase/oxidase, N-terminal domain"/>
    <property type="match status" value="1"/>
</dbReference>
<organism evidence="4">
    <name type="scientific">Streptomyces sp. R08</name>
    <dbReference type="NCBI Taxonomy" id="3238624"/>
    <lineage>
        <taxon>Bacteria</taxon>
        <taxon>Bacillati</taxon>
        <taxon>Actinomycetota</taxon>
        <taxon>Actinomycetes</taxon>
        <taxon>Kitasatosporales</taxon>
        <taxon>Streptomycetaceae</taxon>
        <taxon>Streptomyces</taxon>
    </lineage>
</organism>
<dbReference type="InterPro" id="IPR046373">
    <property type="entry name" value="Acyl-CoA_Oxase/DH_mid-dom_sf"/>
</dbReference>
<name>A0AB39M1A8_9ACTN</name>
<evidence type="ECO:0000256" key="2">
    <source>
        <dbReference type="ARBA" id="ARBA00022827"/>
    </source>
</evidence>
<evidence type="ECO:0000313" key="4">
    <source>
        <dbReference type="EMBL" id="XDP99864.1"/>
    </source>
</evidence>
<dbReference type="InterPro" id="IPR009100">
    <property type="entry name" value="AcylCoA_DH/oxidase_NM_dom_sf"/>
</dbReference>
<dbReference type="SUPFAM" id="SSF56645">
    <property type="entry name" value="Acyl-CoA dehydrogenase NM domain-like"/>
    <property type="match status" value="1"/>
</dbReference>
<proteinExistence type="predicted"/>
<dbReference type="EMBL" id="CP163431">
    <property type="protein sequence ID" value="XDP99864.1"/>
    <property type="molecule type" value="Genomic_DNA"/>
</dbReference>
<dbReference type="PANTHER" id="PTHR43884">
    <property type="entry name" value="ACYL-COA DEHYDROGENASE"/>
    <property type="match status" value="1"/>
</dbReference>
<evidence type="ECO:0000256" key="1">
    <source>
        <dbReference type="ARBA" id="ARBA00022630"/>
    </source>
</evidence>
<gene>
    <name evidence="4" type="ORF">AB5J58_06585</name>
</gene>